<evidence type="ECO:0000256" key="4">
    <source>
        <dbReference type="SAM" id="MobiDB-lite"/>
    </source>
</evidence>
<dbReference type="Gene3D" id="1.25.40.20">
    <property type="entry name" value="Ankyrin repeat-containing domain"/>
    <property type="match status" value="4"/>
</dbReference>
<evidence type="ECO:0000256" key="2">
    <source>
        <dbReference type="ARBA" id="ARBA00023043"/>
    </source>
</evidence>
<dbReference type="PROSITE" id="PS50297">
    <property type="entry name" value="ANK_REP_REGION"/>
    <property type="match status" value="4"/>
</dbReference>
<dbReference type="PANTHER" id="PTHR24198">
    <property type="entry name" value="ANKYRIN REPEAT AND PROTEIN KINASE DOMAIN-CONTAINING PROTEIN"/>
    <property type="match status" value="1"/>
</dbReference>
<feature type="repeat" description="ANK" evidence="3">
    <location>
        <begin position="99"/>
        <end position="131"/>
    </location>
</feature>
<feature type="repeat" description="ANK" evidence="3">
    <location>
        <begin position="645"/>
        <end position="677"/>
    </location>
</feature>
<dbReference type="EMBL" id="ML978068">
    <property type="protein sequence ID" value="KAF2017621.1"/>
    <property type="molecule type" value="Genomic_DNA"/>
</dbReference>
<feature type="repeat" description="ANK" evidence="3">
    <location>
        <begin position="65"/>
        <end position="97"/>
    </location>
</feature>
<dbReference type="PANTHER" id="PTHR24198:SF165">
    <property type="entry name" value="ANKYRIN REPEAT-CONTAINING PROTEIN-RELATED"/>
    <property type="match status" value="1"/>
</dbReference>
<feature type="region of interest" description="Disordered" evidence="4">
    <location>
        <begin position="733"/>
        <end position="890"/>
    </location>
</feature>
<evidence type="ECO:0000256" key="1">
    <source>
        <dbReference type="ARBA" id="ARBA00022737"/>
    </source>
</evidence>
<feature type="repeat" description="ANK" evidence="3">
    <location>
        <begin position="265"/>
        <end position="297"/>
    </location>
</feature>
<dbReference type="GeneID" id="54287312"/>
<sequence>MHALIEVLRCQFARPSKVQSALTDHSELDPNKEWSPLYYAAYHNREAALVHFLKAGQYPDGRPECEASPLCVAVAAGHTTIVKILCAAGASVNSRTKKKGETALHIAIRSRKDDIRDLLIAQRPDLEARTALLETPLHYAATQGASLASVVVLLKLGANYEATNSHGQTPAEVAIIGSNILAALAIISCARGQRTKLSKEKELLLKHVEKVQNRFSMNNELIADIFEAGCDPDSTVLIESIKRNDAAMVQMFLEKGADPNRRAATGLLPLFVALTCANAQVVQLLVKHGSDVTVRDAEGLTVLQAVLESPLAGDKEVIPSLFEALLAAGADINAAYSDGRTLLHAVVAPGRGFARVARLLIEYGIEVNRKDKSGRPCIEEGALVIEALLTERGKDAPGRSNCIGHEDHHQKSALYFAAVLGKPTFVAILLKYGAPLVLNDWTTGKGIVQPTTPANKRTLRLIAEHEWMRRVAAFQRLSKGNHRDSALPRVLPTEDLVNMIALGLDTDATKVPANVGSPHSLLWMILNLSLVQPPVPKVYLESTVTIILASGGDPNALTASDSAIPRHAPSPGLKTRHPLAFLLERHPAIDIGLIRVFLSYKSKLTIASTHYNGRYPLHSAVHANRLDIIEEFLNYKADPNALDASGQTPLFIAASRGLLEISERLLQAGSKVGLRDKEGNTALHTAVKSGDPQAMVQNTKGQTPLASFSHNKSTGKNAESTIAMLKRAEAQEMKALDVTEKRRKEKQQEYLSKPRSSRPQLGSQTDTRIRTLSGKSSSEQSLTIPHKSEERPPIRPHPSNSKIASTSVPSSPDTAKRPEPRRTPSPLVPPVPKSNVPKAPAKPAPNLHKVLPQPRIDSGFGQAKPVPTPDKTKTTLESSGVPVTKRKSQDELQDWLSMSKALDRL</sequence>
<dbReference type="SUPFAM" id="SSF48403">
    <property type="entry name" value="Ankyrin repeat"/>
    <property type="match status" value="2"/>
</dbReference>
<reference evidence="5" key="1">
    <citation type="journal article" date="2020" name="Stud. Mycol.">
        <title>101 Dothideomycetes genomes: a test case for predicting lifestyles and emergence of pathogens.</title>
        <authorList>
            <person name="Haridas S."/>
            <person name="Albert R."/>
            <person name="Binder M."/>
            <person name="Bloem J."/>
            <person name="Labutti K."/>
            <person name="Salamov A."/>
            <person name="Andreopoulos B."/>
            <person name="Baker S."/>
            <person name="Barry K."/>
            <person name="Bills G."/>
            <person name="Bluhm B."/>
            <person name="Cannon C."/>
            <person name="Castanera R."/>
            <person name="Culley D."/>
            <person name="Daum C."/>
            <person name="Ezra D."/>
            <person name="Gonzalez J."/>
            <person name="Henrissat B."/>
            <person name="Kuo A."/>
            <person name="Liang C."/>
            <person name="Lipzen A."/>
            <person name="Lutzoni F."/>
            <person name="Magnuson J."/>
            <person name="Mondo S."/>
            <person name="Nolan M."/>
            <person name="Ohm R."/>
            <person name="Pangilinan J."/>
            <person name="Park H.-J."/>
            <person name="Ramirez L."/>
            <person name="Alfaro M."/>
            <person name="Sun H."/>
            <person name="Tritt A."/>
            <person name="Yoshinaga Y."/>
            <person name="Zwiers L.-H."/>
            <person name="Turgeon B."/>
            <person name="Goodwin S."/>
            <person name="Spatafora J."/>
            <person name="Crous P."/>
            <person name="Grigoriev I."/>
        </authorList>
    </citation>
    <scope>NUCLEOTIDE SEQUENCE</scope>
    <source>
        <strain evidence="5">CBS 175.79</strain>
    </source>
</reference>
<feature type="repeat" description="ANK" evidence="3">
    <location>
        <begin position="338"/>
        <end position="372"/>
    </location>
</feature>
<evidence type="ECO:0000313" key="5">
    <source>
        <dbReference type="EMBL" id="KAF2017621.1"/>
    </source>
</evidence>
<evidence type="ECO:0000313" key="6">
    <source>
        <dbReference type="Proteomes" id="UP000799778"/>
    </source>
</evidence>
<feature type="compositionally biased region" description="Low complexity" evidence="4">
    <location>
        <begin position="833"/>
        <end position="847"/>
    </location>
</feature>
<name>A0A6A5XY36_9PLEO</name>
<protein>
    <submittedName>
        <fullName evidence="5">Ankyrin</fullName>
    </submittedName>
</protein>
<keyword evidence="1" id="KW-0677">Repeat</keyword>
<feature type="repeat" description="ANK" evidence="3">
    <location>
        <begin position="612"/>
        <end position="644"/>
    </location>
</feature>
<keyword evidence="2 3" id="KW-0040">ANK repeat</keyword>
<proteinExistence type="predicted"/>
<dbReference type="RefSeq" id="XP_033385960.1">
    <property type="nucleotide sequence ID" value="XM_033529915.1"/>
</dbReference>
<feature type="compositionally biased region" description="Polar residues" evidence="4">
    <location>
        <begin position="798"/>
        <end position="813"/>
    </location>
</feature>
<accession>A0A6A5XY36</accession>
<organism evidence="5 6">
    <name type="scientific">Aaosphaeria arxii CBS 175.79</name>
    <dbReference type="NCBI Taxonomy" id="1450172"/>
    <lineage>
        <taxon>Eukaryota</taxon>
        <taxon>Fungi</taxon>
        <taxon>Dikarya</taxon>
        <taxon>Ascomycota</taxon>
        <taxon>Pezizomycotina</taxon>
        <taxon>Dothideomycetes</taxon>
        <taxon>Pleosporomycetidae</taxon>
        <taxon>Pleosporales</taxon>
        <taxon>Pleosporales incertae sedis</taxon>
        <taxon>Aaosphaeria</taxon>
    </lineage>
</organism>
<evidence type="ECO:0000256" key="3">
    <source>
        <dbReference type="PROSITE-ProRule" id="PRU00023"/>
    </source>
</evidence>
<feature type="compositionally biased region" description="Polar residues" evidence="4">
    <location>
        <begin position="773"/>
        <end position="783"/>
    </location>
</feature>
<dbReference type="Pfam" id="PF12796">
    <property type="entry name" value="Ank_2"/>
    <property type="match status" value="3"/>
</dbReference>
<feature type="compositionally biased region" description="Basic and acidic residues" evidence="4">
    <location>
        <begin position="733"/>
        <end position="748"/>
    </location>
</feature>
<feature type="compositionally biased region" description="Polar residues" evidence="4">
    <location>
        <begin position="757"/>
        <end position="766"/>
    </location>
</feature>
<dbReference type="PROSITE" id="PS50088">
    <property type="entry name" value="ANK_REPEAT"/>
    <property type="match status" value="7"/>
</dbReference>
<dbReference type="Proteomes" id="UP000799778">
    <property type="component" value="Unassembled WGS sequence"/>
</dbReference>
<dbReference type="Pfam" id="PF00023">
    <property type="entry name" value="Ank"/>
    <property type="match status" value="2"/>
</dbReference>
<feature type="repeat" description="ANK" evidence="3">
    <location>
        <begin position="132"/>
        <end position="165"/>
    </location>
</feature>
<gene>
    <name evidence="5" type="ORF">BU24DRAFT_432283</name>
</gene>
<dbReference type="SMART" id="SM00248">
    <property type="entry name" value="ANK"/>
    <property type="match status" value="12"/>
</dbReference>
<dbReference type="OrthoDB" id="195446at2759"/>
<dbReference type="InterPro" id="IPR036770">
    <property type="entry name" value="Ankyrin_rpt-contain_sf"/>
</dbReference>
<dbReference type="InterPro" id="IPR002110">
    <property type="entry name" value="Ankyrin_rpt"/>
</dbReference>
<keyword evidence="6" id="KW-1185">Reference proteome</keyword>
<dbReference type="AlphaFoldDB" id="A0A6A5XY36"/>